<dbReference type="AlphaFoldDB" id="A0A382SU66"/>
<evidence type="ECO:0000256" key="2">
    <source>
        <dbReference type="ARBA" id="ARBA00006717"/>
    </source>
</evidence>
<dbReference type="InterPro" id="IPR001345">
    <property type="entry name" value="PG/BPGM_mutase_AS"/>
</dbReference>
<sequence length="244" mass="28549">ILYKMNNLILIRHGQSFWNKERRFTGWADISLTEHGKSEARQAGQLIKELNIEFDTYFTSVQKRAIHTLEIILGILNKKNSEIKKAWELNERHYGALTGLNKDEMMKKHGKKQVHIWRRSFDIPPPPMEKTNPNHPSKNKAYINIPTSKIPSCESLKNTFERVMPYYEKNIKPILSSNKNILISAHGNSLRALCKKLLNISDKKIIDLEIPTGNPLLIRFEENLIIKDYKYLDKKRAREIIFNK</sequence>
<dbReference type="SMART" id="SM00855">
    <property type="entry name" value="PGAM"/>
    <property type="match status" value="1"/>
</dbReference>
<dbReference type="EC" id="5.4.2.11" evidence="3"/>
<evidence type="ECO:0000256" key="5">
    <source>
        <dbReference type="ARBA" id="ARBA00023235"/>
    </source>
</evidence>
<proteinExistence type="inferred from homology"/>
<protein>
    <recommendedName>
        <fullName evidence="3">phosphoglycerate mutase (2,3-diphosphoglycerate-dependent)</fullName>
        <ecNumber evidence="3">5.4.2.11</ecNumber>
    </recommendedName>
</protein>
<dbReference type="Gene3D" id="3.40.50.1240">
    <property type="entry name" value="Phosphoglycerate mutase-like"/>
    <property type="match status" value="1"/>
</dbReference>
<dbReference type="NCBIfam" id="TIGR01258">
    <property type="entry name" value="pgm_1"/>
    <property type="match status" value="1"/>
</dbReference>
<evidence type="ECO:0000313" key="6">
    <source>
        <dbReference type="EMBL" id="SVD13416.1"/>
    </source>
</evidence>
<organism evidence="6">
    <name type="scientific">marine metagenome</name>
    <dbReference type="NCBI Taxonomy" id="408172"/>
    <lineage>
        <taxon>unclassified sequences</taxon>
        <taxon>metagenomes</taxon>
        <taxon>ecological metagenomes</taxon>
    </lineage>
</organism>
<dbReference type="InterPro" id="IPR029033">
    <property type="entry name" value="His_PPase_superfam"/>
</dbReference>
<feature type="non-terminal residue" evidence="6">
    <location>
        <position position="1"/>
    </location>
</feature>
<dbReference type="SUPFAM" id="SSF53254">
    <property type="entry name" value="Phosphoglycerate mutase-like"/>
    <property type="match status" value="1"/>
</dbReference>
<comment type="catalytic activity">
    <reaction evidence="1">
        <text>(2R)-2-phosphoglycerate = (2R)-3-phosphoglycerate</text>
        <dbReference type="Rhea" id="RHEA:15901"/>
        <dbReference type="ChEBI" id="CHEBI:58272"/>
        <dbReference type="ChEBI" id="CHEBI:58289"/>
        <dbReference type="EC" id="5.4.2.11"/>
    </reaction>
</comment>
<dbReference type="NCBIfam" id="NF010713">
    <property type="entry name" value="PRK14115.1"/>
    <property type="match status" value="1"/>
</dbReference>
<accession>A0A382SU66</accession>
<dbReference type="PANTHER" id="PTHR11931">
    <property type="entry name" value="PHOSPHOGLYCERATE MUTASE"/>
    <property type="match status" value="1"/>
</dbReference>
<dbReference type="InterPro" id="IPR005952">
    <property type="entry name" value="Phosphogly_mut1"/>
</dbReference>
<dbReference type="PIRSF" id="PIRSF000709">
    <property type="entry name" value="6PFK_2-Ptase"/>
    <property type="match status" value="1"/>
</dbReference>
<dbReference type="GO" id="GO:0006096">
    <property type="term" value="P:glycolytic process"/>
    <property type="evidence" value="ECO:0007669"/>
    <property type="project" value="UniProtKB-KW"/>
</dbReference>
<dbReference type="FunFam" id="3.40.50.1240:FF:000003">
    <property type="entry name" value="2,3-bisphosphoglycerate-dependent phosphoglycerate mutase"/>
    <property type="match status" value="1"/>
</dbReference>
<evidence type="ECO:0000256" key="4">
    <source>
        <dbReference type="ARBA" id="ARBA00023152"/>
    </source>
</evidence>
<gene>
    <name evidence="6" type="ORF">METZ01_LOCUS366270</name>
</gene>
<name>A0A382SU66_9ZZZZ</name>
<dbReference type="GO" id="GO:0004619">
    <property type="term" value="F:phosphoglycerate mutase activity"/>
    <property type="evidence" value="ECO:0007669"/>
    <property type="project" value="UniProtKB-EC"/>
</dbReference>
<dbReference type="Pfam" id="PF00300">
    <property type="entry name" value="His_Phos_1"/>
    <property type="match status" value="1"/>
</dbReference>
<dbReference type="InterPro" id="IPR013078">
    <property type="entry name" value="His_Pase_superF_clade-1"/>
</dbReference>
<dbReference type="CDD" id="cd07067">
    <property type="entry name" value="HP_PGM_like"/>
    <property type="match status" value="1"/>
</dbReference>
<dbReference type="HAMAP" id="MF_01039">
    <property type="entry name" value="PGAM_GpmA"/>
    <property type="match status" value="1"/>
</dbReference>
<evidence type="ECO:0000256" key="1">
    <source>
        <dbReference type="ARBA" id="ARBA00000380"/>
    </source>
</evidence>
<keyword evidence="4" id="KW-0324">Glycolysis</keyword>
<keyword evidence="5" id="KW-0413">Isomerase</keyword>
<comment type="similarity">
    <text evidence="2">Belongs to the phosphoglycerate mutase family. BPG-dependent PGAM subfamily.</text>
</comment>
<evidence type="ECO:0000256" key="3">
    <source>
        <dbReference type="ARBA" id="ARBA00012028"/>
    </source>
</evidence>
<dbReference type="PROSITE" id="PS00175">
    <property type="entry name" value="PG_MUTASE"/>
    <property type="match status" value="1"/>
</dbReference>
<dbReference type="EMBL" id="UINC01131607">
    <property type="protein sequence ID" value="SVD13416.1"/>
    <property type="molecule type" value="Genomic_DNA"/>
</dbReference>
<reference evidence="6" key="1">
    <citation type="submission" date="2018-05" db="EMBL/GenBank/DDBJ databases">
        <authorList>
            <person name="Lanie J.A."/>
            <person name="Ng W.-L."/>
            <person name="Kazmierczak K.M."/>
            <person name="Andrzejewski T.M."/>
            <person name="Davidsen T.M."/>
            <person name="Wayne K.J."/>
            <person name="Tettelin H."/>
            <person name="Glass J.I."/>
            <person name="Rusch D."/>
            <person name="Podicherti R."/>
            <person name="Tsui H.-C.T."/>
            <person name="Winkler M.E."/>
        </authorList>
    </citation>
    <scope>NUCLEOTIDE SEQUENCE</scope>
</reference>